<protein>
    <submittedName>
        <fullName evidence="1">Uncharacterized protein</fullName>
    </submittedName>
</protein>
<dbReference type="Proteomes" id="UP000186108">
    <property type="component" value="Plasmid pR1CP1"/>
</dbReference>
<geneLocation type="plasmid" evidence="2">
    <name>pr1cp1</name>
</geneLocation>
<gene>
    <name evidence="1" type="ORF">R1CP_37755</name>
</gene>
<keyword evidence="1" id="KW-0614">Plasmid</keyword>
<organism evidence="1 2">
    <name type="scientific">Rhodococcus opacus</name>
    <name type="common">Nocardia opaca</name>
    <dbReference type="NCBI Taxonomy" id="37919"/>
    <lineage>
        <taxon>Bacteria</taxon>
        <taxon>Bacillati</taxon>
        <taxon>Actinomycetota</taxon>
        <taxon>Actinomycetes</taxon>
        <taxon>Mycobacteriales</taxon>
        <taxon>Nocardiaceae</taxon>
        <taxon>Rhodococcus</taxon>
    </lineage>
</organism>
<dbReference type="EMBL" id="CP009112">
    <property type="protein sequence ID" value="ANS32150.1"/>
    <property type="molecule type" value="Genomic_DNA"/>
</dbReference>
<evidence type="ECO:0000313" key="2">
    <source>
        <dbReference type="Proteomes" id="UP000186108"/>
    </source>
</evidence>
<sequence length="117" mass="12386">MAALPLDERGNRMTGLTATDRDGRTWELIAIESVICALLVADARTPTVMSAAHLIETHGPIRLSPSVSRLSLGARDALVDVVDLVASEPETATIEQIREVAAAAHRLLGVQPAPRSA</sequence>
<name>A0A1B1KHW5_RHOOP</name>
<dbReference type="PATRIC" id="fig|37919.13.peg.7956"/>
<evidence type="ECO:0000313" key="1">
    <source>
        <dbReference type="EMBL" id="ANS32150.1"/>
    </source>
</evidence>
<dbReference type="AlphaFoldDB" id="A0A1B1KHW5"/>
<accession>A0A1B1KHW5</accession>
<proteinExistence type="predicted"/>
<reference evidence="1 2" key="1">
    <citation type="submission" date="2014-07" db="EMBL/GenBank/DDBJ databases">
        <authorList>
            <person name="Zhang J.E."/>
            <person name="Yang H."/>
            <person name="Guo J."/>
            <person name="Deng Z."/>
            <person name="Luo H."/>
            <person name="Luo M."/>
            <person name="Zhao B."/>
        </authorList>
    </citation>
    <scope>NUCLEOTIDE SEQUENCE [LARGE SCALE GENOMIC DNA]</scope>
    <source>
        <strain evidence="1 2">1CP</strain>
        <plasmid evidence="2">Plasmid pr1cp1</plasmid>
    </source>
</reference>